<accession>A0A2N9GGK0</accession>
<name>A0A2N9GGK0_FAGSY</name>
<dbReference type="EMBL" id="OIVN01001890">
    <property type="protein sequence ID" value="SPC98655.1"/>
    <property type="molecule type" value="Genomic_DNA"/>
</dbReference>
<dbReference type="InterPro" id="IPR002068">
    <property type="entry name" value="A-crystallin/Hsp20_dom"/>
</dbReference>
<dbReference type="PANTHER" id="PTHR46991">
    <property type="entry name" value="23.5 KDA HEAT SHOCK PROTEIN, MITOCHONDRIAL"/>
    <property type="match status" value="1"/>
</dbReference>
<feature type="region of interest" description="Disordered" evidence="3">
    <location>
        <begin position="1"/>
        <end position="20"/>
    </location>
</feature>
<evidence type="ECO:0000259" key="4">
    <source>
        <dbReference type="PROSITE" id="PS01031"/>
    </source>
</evidence>
<reference evidence="5" key="1">
    <citation type="submission" date="2018-02" db="EMBL/GenBank/DDBJ databases">
        <authorList>
            <person name="Cohen D.B."/>
            <person name="Kent A.D."/>
        </authorList>
    </citation>
    <scope>NUCLEOTIDE SEQUENCE</scope>
</reference>
<dbReference type="Pfam" id="PF00011">
    <property type="entry name" value="HSP20"/>
    <property type="match status" value="1"/>
</dbReference>
<protein>
    <recommendedName>
        <fullName evidence="4">SHSP domain-containing protein</fullName>
    </recommendedName>
</protein>
<dbReference type="SUPFAM" id="SSF49764">
    <property type="entry name" value="HSP20-like chaperones"/>
    <property type="match status" value="2"/>
</dbReference>
<feature type="compositionally biased region" description="Low complexity" evidence="3">
    <location>
        <begin position="1"/>
        <end position="12"/>
    </location>
</feature>
<comment type="similarity">
    <text evidence="1 2">Belongs to the small heat shock protein (HSP20) family.</text>
</comment>
<evidence type="ECO:0000313" key="5">
    <source>
        <dbReference type="EMBL" id="SPC98655.1"/>
    </source>
</evidence>
<organism evidence="5">
    <name type="scientific">Fagus sylvatica</name>
    <name type="common">Beechnut</name>
    <dbReference type="NCBI Taxonomy" id="28930"/>
    <lineage>
        <taxon>Eukaryota</taxon>
        <taxon>Viridiplantae</taxon>
        <taxon>Streptophyta</taxon>
        <taxon>Embryophyta</taxon>
        <taxon>Tracheophyta</taxon>
        <taxon>Spermatophyta</taxon>
        <taxon>Magnoliopsida</taxon>
        <taxon>eudicotyledons</taxon>
        <taxon>Gunneridae</taxon>
        <taxon>Pentapetalae</taxon>
        <taxon>rosids</taxon>
        <taxon>fabids</taxon>
        <taxon>Fagales</taxon>
        <taxon>Fagaceae</taxon>
        <taxon>Fagus</taxon>
    </lineage>
</organism>
<evidence type="ECO:0000256" key="2">
    <source>
        <dbReference type="RuleBase" id="RU003616"/>
    </source>
</evidence>
<evidence type="ECO:0000256" key="1">
    <source>
        <dbReference type="PROSITE-ProRule" id="PRU00285"/>
    </source>
</evidence>
<dbReference type="PANTHER" id="PTHR46991:SF10">
    <property type="entry name" value="HEAT SHOCK PROTEIN HSP20_ALPHA CRYSTALLIN FAMILY"/>
    <property type="match status" value="1"/>
</dbReference>
<evidence type="ECO:0000256" key="3">
    <source>
        <dbReference type="SAM" id="MobiDB-lite"/>
    </source>
</evidence>
<sequence length="265" mass="29225">MASSTSSTQSQSPLEEEGPFFSDFGITTSGGLYAKNNPFQRSGPTDAMERIALANDDLYMRVDLPGVPKEKSFYFLDSNNNNVFFGGLAPKQYQKEHDQEREYGGFHGLRCGCCKVTKLHATFTNGVLRMILSKTESKKNFCPTVPHKLVDPIGIASSHEVKPDYAVKNPFQTKGPIESFGAKKVKEGYYVRVDMPGVAEENVSVGVEDGRVFFSGKSRKESEHEESGRTYLGSFGPIDVDKLGKIKSDVKDGVLTMLIPQKGEE</sequence>
<proteinExistence type="inferred from homology"/>
<gene>
    <name evidence="5" type="ORF">FSB_LOCUS26537</name>
</gene>
<dbReference type="Gene3D" id="2.60.40.790">
    <property type="match status" value="1"/>
</dbReference>
<dbReference type="PROSITE" id="PS01031">
    <property type="entry name" value="SHSP"/>
    <property type="match status" value="1"/>
</dbReference>
<feature type="domain" description="SHSP" evidence="4">
    <location>
        <begin position="168"/>
        <end position="265"/>
    </location>
</feature>
<dbReference type="AlphaFoldDB" id="A0A2N9GGK0"/>
<dbReference type="InterPro" id="IPR044656">
    <property type="entry name" value="HSP14.7/HSP23.5/HSP23.6-like"/>
</dbReference>
<dbReference type="CDD" id="cd00298">
    <property type="entry name" value="ACD_sHsps_p23-like"/>
    <property type="match status" value="2"/>
</dbReference>
<dbReference type="InterPro" id="IPR008978">
    <property type="entry name" value="HSP20-like_chaperone"/>
</dbReference>